<dbReference type="HOGENOM" id="CLU_1569973_0_0_12"/>
<feature type="transmembrane region" description="Helical" evidence="1">
    <location>
        <begin position="46"/>
        <end position="65"/>
    </location>
</feature>
<gene>
    <name evidence="2" type="ORF">HMPREF9733_01123</name>
</gene>
<dbReference type="RefSeq" id="WP_010694803.1">
    <property type="nucleotide sequence ID" value="NZ_KB442453.1"/>
</dbReference>
<keyword evidence="1" id="KW-0472">Membrane</keyword>
<name>M2AP24_TREDN</name>
<evidence type="ECO:0000313" key="3">
    <source>
        <dbReference type="Proteomes" id="UP000016183"/>
    </source>
</evidence>
<keyword evidence="1" id="KW-1133">Transmembrane helix</keyword>
<sequence length="170" mass="18980">MSVKAVQENVIRFTDTMMVVCSFAGIFVIPFVIISNLKSLSLDFGGIALSIIGILILVILFFIWWKSEKQGIVLDLNEGVINFKPKCLSSLFKKETYTRPFGKLNHETVPLDKITGIAWNSDIRIKSDNKITAIYKINVTGTFGSKITSFRSLETAQSFYQTLAAACNLE</sequence>
<dbReference type="AlphaFoldDB" id="M2AP24"/>
<dbReference type="EMBL" id="AGDZ01000019">
    <property type="protein sequence ID" value="EMB25061.1"/>
    <property type="molecule type" value="Genomic_DNA"/>
</dbReference>
<evidence type="ECO:0000256" key="1">
    <source>
        <dbReference type="SAM" id="Phobius"/>
    </source>
</evidence>
<protein>
    <submittedName>
        <fullName evidence="2">Uncharacterized protein</fullName>
    </submittedName>
</protein>
<evidence type="ECO:0000313" key="2">
    <source>
        <dbReference type="EMBL" id="EMB25061.1"/>
    </source>
</evidence>
<comment type="caution">
    <text evidence="2">The sequence shown here is derived from an EMBL/GenBank/DDBJ whole genome shotgun (WGS) entry which is preliminary data.</text>
</comment>
<accession>M2AP24</accession>
<feature type="transmembrane region" description="Helical" evidence="1">
    <location>
        <begin position="12"/>
        <end position="34"/>
    </location>
</feature>
<keyword evidence="1" id="KW-0812">Transmembrane</keyword>
<organism evidence="2 3">
    <name type="scientific">Treponema denticola SP33</name>
    <dbReference type="NCBI Taxonomy" id="999437"/>
    <lineage>
        <taxon>Bacteria</taxon>
        <taxon>Pseudomonadati</taxon>
        <taxon>Spirochaetota</taxon>
        <taxon>Spirochaetia</taxon>
        <taxon>Spirochaetales</taxon>
        <taxon>Treponemataceae</taxon>
        <taxon>Treponema</taxon>
    </lineage>
</organism>
<reference evidence="2 3" key="1">
    <citation type="submission" date="2012-01" db="EMBL/GenBank/DDBJ databases">
        <title>The Genome Sequence of Treponema denticola SP33.</title>
        <authorList>
            <consortium name="The Broad Institute Genome Sequencing Platform"/>
            <person name="Earl A."/>
            <person name="Ward D."/>
            <person name="Feldgarden M."/>
            <person name="Gevers D."/>
            <person name="Blanton J.M."/>
            <person name="Fenno C.J."/>
            <person name="Baranova O.V."/>
            <person name="Mathney J."/>
            <person name="Dewhirst F.E."/>
            <person name="Izard J."/>
            <person name="Young S.K."/>
            <person name="Zeng Q."/>
            <person name="Gargeya S."/>
            <person name="Fitzgerald M."/>
            <person name="Haas B."/>
            <person name="Abouelleil A."/>
            <person name="Alvarado L."/>
            <person name="Arachchi H.M."/>
            <person name="Berlin A."/>
            <person name="Chapman S.B."/>
            <person name="Gearin G."/>
            <person name="Goldberg J."/>
            <person name="Griggs A."/>
            <person name="Gujja S."/>
            <person name="Hansen M."/>
            <person name="Heiman D."/>
            <person name="Howarth C."/>
            <person name="Larimer J."/>
            <person name="Lui A."/>
            <person name="MacDonald P.J.P."/>
            <person name="McCowen C."/>
            <person name="Montmayeur A."/>
            <person name="Murphy C."/>
            <person name="Neiman D."/>
            <person name="Pearson M."/>
            <person name="Priest M."/>
            <person name="Roberts A."/>
            <person name="Saif S."/>
            <person name="Shea T."/>
            <person name="Sisk P."/>
            <person name="Stolte C."/>
            <person name="Sykes S."/>
            <person name="Wortman J."/>
            <person name="Nusbaum C."/>
            <person name="Birren B."/>
        </authorList>
    </citation>
    <scope>NUCLEOTIDE SEQUENCE [LARGE SCALE GENOMIC DNA]</scope>
    <source>
        <strain evidence="2 3">SP33</strain>
    </source>
</reference>
<proteinExistence type="predicted"/>
<dbReference type="Proteomes" id="UP000016183">
    <property type="component" value="Unassembled WGS sequence"/>
</dbReference>
<dbReference type="PATRIC" id="fig|999437.3.peg.1142"/>